<keyword evidence="1" id="KW-0732">Signal</keyword>
<gene>
    <name evidence="3" type="primary">bla</name>
    <name evidence="3" type="ORF">IDJ81_12380</name>
</gene>
<dbReference type="NCBIfam" id="NF012229">
    <property type="entry name" value="bla_class_B_core"/>
    <property type="match status" value="1"/>
</dbReference>
<proteinExistence type="predicted"/>
<evidence type="ECO:0000256" key="1">
    <source>
        <dbReference type="SAM" id="SignalP"/>
    </source>
</evidence>
<sequence length="311" mass="33063">MFARFASLALASLTLASAVSVAPIAARAEPSGKGTQAETLWDATGQRDWAAACKDWDDWDKPGPPFRIYGNTYYVGTCGIAAILIAGDKGNILIDSGTRPGADVVAANIVKLGFRLKDVKLLLTSHEHFDHVGGMAELQRRTGARLLTSVAAKPVMESGEASPDDPQTGMHEPFEAAKVDGIVEDGKAVRLGSLTITPLATPGHTPGALSWQWQSCVGGKCTTLVFADSLSAISSDDYRFSDHPEYVRAFRDGLSRVASIDCGILLTPHPSASKMRERFAKGTPFGAPSCEAYAKSAAERLDKRLAKEAAK</sequence>
<evidence type="ECO:0000313" key="3">
    <source>
        <dbReference type="EMBL" id="QSB44124.1"/>
    </source>
</evidence>
<name>A0ABX7K796_9SPHN</name>
<feature type="domain" description="Metallo-beta-lactamase" evidence="2">
    <location>
        <begin position="79"/>
        <end position="269"/>
    </location>
</feature>
<dbReference type="RefSeq" id="WP_205441462.1">
    <property type="nucleotide sequence ID" value="NZ_CP061510.1"/>
</dbReference>
<protein>
    <submittedName>
        <fullName evidence="3">Subclass B3 metallo-beta-lactamase</fullName>
    </submittedName>
</protein>
<dbReference type="SMART" id="SM00849">
    <property type="entry name" value="Lactamase_B"/>
    <property type="match status" value="1"/>
</dbReference>
<evidence type="ECO:0000259" key="2">
    <source>
        <dbReference type="SMART" id="SM00849"/>
    </source>
</evidence>
<dbReference type="InterPro" id="IPR001279">
    <property type="entry name" value="Metallo-B-lactamas"/>
</dbReference>
<keyword evidence="4" id="KW-1185">Reference proteome</keyword>
<reference evidence="3 4" key="1">
    <citation type="submission" date="2020-09" db="EMBL/GenBank/DDBJ databases">
        <title>Complete genome sequence of altererythrobacter flavus SS-21NJ, isolated from Dongying oil sludge in Shandong province.</title>
        <authorList>
            <person name="Sun S."/>
            <person name="Zhang Z."/>
        </authorList>
    </citation>
    <scope>NUCLEOTIDE SEQUENCE [LARGE SCALE GENOMIC DNA]</scope>
    <source>
        <strain evidence="3 4">SS-21NJ</strain>
    </source>
</reference>
<dbReference type="Proteomes" id="UP000663637">
    <property type="component" value="Chromosome"/>
</dbReference>
<dbReference type="PANTHER" id="PTHR42951">
    <property type="entry name" value="METALLO-BETA-LACTAMASE DOMAIN-CONTAINING"/>
    <property type="match status" value="1"/>
</dbReference>
<dbReference type="SUPFAM" id="SSF56281">
    <property type="entry name" value="Metallo-hydrolase/oxidoreductase"/>
    <property type="match status" value="1"/>
</dbReference>
<dbReference type="PANTHER" id="PTHR42951:SF17">
    <property type="entry name" value="METALLO-BETA-LACTAMASE DOMAIN-CONTAINING PROTEIN"/>
    <property type="match status" value="1"/>
</dbReference>
<organism evidence="3 4">
    <name type="scientific">Tsuneonella flava</name>
    <dbReference type="NCBI Taxonomy" id="2055955"/>
    <lineage>
        <taxon>Bacteria</taxon>
        <taxon>Pseudomonadati</taxon>
        <taxon>Pseudomonadota</taxon>
        <taxon>Alphaproteobacteria</taxon>
        <taxon>Sphingomonadales</taxon>
        <taxon>Erythrobacteraceae</taxon>
        <taxon>Tsuneonella</taxon>
    </lineage>
</organism>
<dbReference type="EMBL" id="CP061510">
    <property type="protein sequence ID" value="QSB44124.1"/>
    <property type="molecule type" value="Genomic_DNA"/>
</dbReference>
<dbReference type="Pfam" id="PF00753">
    <property type="entry name" value="Lactamase_B"/>
    <property type="match status" value="1"/>
</dbReference>
<dbReference type="CDD" id="cd16315">
    <property type="entry name" value="EVM-1-like_MBL-B3"/>
    <property type="match status" value="1"/>
</dbReference>
<dbReference type="NCBIfam" id="NF033105">
    <property type="entry name" value="bla_subclass_B3"/>
    <property type="match status" value="1"/>
</dbReference>
<accession>A0ABX7K796</accession>
<evidence type="ECO:0000313" key="4">
    <source>
        <dbReference type="Proteomes" id="UP000663637"/>
    </source>
</evidence>
<dbReference type="InterPro" id="IPR050855">
    <property type="entry name" value="NDM-1-like"/>
</dbReference>
<feature type="chain" id="PRO_5046012583" evidence="1">
    <location>
        <begin position="22"/>
        <end position="311"/>
    </location>
</feature>
<feature type="signal peptide" evidence="1">
    <location>
        <begin position="1"/>
        <end position="21"/>
    </location>
</feature>
<dbReference type="Gene3D" id="3.60.15.10">
    <property type="entry name" value="Ribonuclease Z/Hydroxyacylglutathione hydrolase-like"/>
    <property type="match status" value="1"/>
</dbReference>
<dbReference type="InterPro" id="IPR036866">
    <property type="entry name" value="RibonucZ/Hydroxyglut_hydro"/>
</dbReference>